<dbReference type="AlphaFoldDB" id="A0A5C4V7L0"/>
<evidence type="ECO:0000313" key="3">
    <source>
        <dbReference type="Proteomes" id="UP000312512"/>
    </source>
</evidence>
<gene>
    <name evidence="2" type="ORF">FH608_046155</name>
</gene>
<feature type="domain" description="HNH nuclease" evidence="1">
    <location>
        <begin position="48"/>
        <end position="107"/>
    </location>
</feature>
<reference evidence="2 3" key="1">
    <citation type="submission" date="2019-10" db="EMBL/GenBank/DDBJ databases">
        <title>Nonomuraea sp. nov., isolated from Phyllanthus amarus.</title>
        <authorList>
            <person name="Klykleung N."/>
            <person name="Tanasupawat S."/>
        </authorList>
    </citation>
    <scope>NUCLEOTIDE SEQUENCE [LARGE SCALE GENOMIC DNA]</scope>
    <source>
        <strain evidence="2 3">PA1-10</strain>
    </source>
</reference>
<dbReference type="Proteomes" id="UP000312512">
    <property type="component" value="Unassembled WGS sequence"/>
</dbReference>
<dbReference type="SMART" id="SM00507">
    <property type="entry name" value="HNHc"/>
    <property type="match status" value="1"/>
</dbReference>
<evidence type="ECO:0000313" key="2">
    <source>
        <dbReference type="EMBL" id="KAB8186984.1"/>
    </source>
</evidence>
<sequence>MPRRSLTVCSTPSCAELTSGGRCAVCRREAERQRGSASQRGYDAAWQRTRAAYLKNHPRCECEDCEALPYEQRPAATDVDHIDGLGPNGPRGHDPSNLRALTKSHHSRRTARDQPGGWNAR</sequence>
<organism evidence="2 3">
    <name type="scientific">Nonomuraea phyllanthi</name>
    <dbReference type="NCBI Taxonomy" id="2219224"/>
    <lineage>
        <taxon>Bacteria</taxon>
        <taxon>Bacillati</taxon>
        <taxon>Actinomycetota</taxon>
        <taxon>Actinomycetes</taxon>
        <taxon>Streptosporangiales</taxon>
        <taxon>Streptosporangiaceae</taxon>
        <taxon>Nonomuraea</taxon>
    </lineage>
</organism>
<dbReference type="InterPro" id="IPR003615">
    <property type="entry name" value="HNH_nuc"/>
</dbReference>
<keyword evidence="2" id="KW-0540">Nuclease</keyword>
<dbReference type="GO" id="GO:0004519">
    <property type="term" value="F:endonuclease activity"/>
    <property type="evidence" value="ECO:0007669"/>
    <property type="project" value="UniProtKB-KW"/>
</dbReference>
<evidence type="ECO:0000259" key="1">
    <source>
        <dbReference type="SMART" id="SM00507"/>
    </source>
</evidence>
<dbReference type="EMBL" id="VDLX02000028">
    <property type="protein sequence ID" value="KAB8186984.1"/>
    <property type="molecule type" value="Genomic_DNA"/>
</dbReference>
<keyword evidence="2" id="KW-0378">Hydrolase</keyword>
<name>A0A5C4V7L0_9ACTN</name>
<dbReference type="CDD" id="cd00085">
    <property type="entry name" value="HNHc"/>
    <property type="match status" value="1"/>
</dbReference>
<proteinExistence type="predicted"/>
<keyword evidence="3" id="KW-1185">Reference proteome</keyword>
<accession>A0A5C4V7L0</accession>
<protein>
    <submittedName>
        <fullName evidence="2">HNH endonuclease</fullName>
    </submittedName>
</protein>
<dbReference type="OrthoDB" id="3234360at2"/>
<comment type="caution">
    <text evidence="2">The sequence shown here is derived from an EMBL/GenBank/DDBJ whole genome shotgun (WGS) entry which is preliminary data.</text>
</comment>
<keyword evidence="2" id="KW-0255">Endonuclease</keyword>